<dbReference type="Proteomes" id="UP000186230">
    <property type="component" value="Chromosome"/>
</dbReference>
<dbReference type="Gene3D" id="2.160.10.10">
    <property type="entry name" value="Hexapeptide repeat proteins"/>
    <property type="match status" value="1"/>
</dbReference>
<dbReference type="OrthoDB" id="9784832at2"/>
<keyword evidence="1" id="KW-0548">Nucleotidyltransferase</keyword>
<dbReference type="InterPro" id="IPR023917">
    <property type="entry name" value="Bifunctiontional_GlmU_bac-type"/>
</dbReference>
<evidence type="ECO:0000313" key="1">
    <source>
        <dbReference type="EMBL" id="APU69670.1"/>
    </source>
</evidence>
<dbReference type="AlphaFoldDB" id="A0A1L7I7V9"/>
<dbReference type="Pfam" id="PF13562">
    <property type="entry name" value="NTP_transf_4"/>
    <property type="match status" value="1"/>
</dbReference>
<dbReference type="EC" id="2.7.7.24" evidence="1"/>
<organism evidence="1 2">
    <name type="scientific">Christiangramia flava JLT2011</name>
    <dbReference type="NCBI Taxonomy" id="1229726"/>
    <lineage>
        <taxon>Bacteria</taxon>
        <taxon>Pseudomonadati</taxon>
        <taxon>Bacteroidota</taxon>
        <taxon>Flavobacteriia</taxon>
        <taxon>Flavobacteriales</taxon>
        <taxon>Flavobacteriaceae</taxon>
        <taxon>Christiangramia</taxon>
    </lineage>
</organism>
<dbReference type="STRING" id="1229726.GRFL_2946"/>
<protein>
    <submittedName>
        <fullName evidence="1">Glucose-1-phosphate thymidylyltransferase</fullName>
        <ecNumber evidence="1">2.7.7.24</ecNumber>
    </submittedName>
</protein>
<keyword evidence="2" id="KW-1185">Reference proteome</keyword>
<keyword evidence="1" id="KW-0808">Transferase</keyword>
<evidence type="ECO:0000313" key="2">
    <source>
        <dbReference type="Proteomes" id="UP000186230"/>
    </source>
</evidence>
<gene>
    <name evidence="1" type="ORF">GRFL_2946</name>
</gene>
<dbReference type="NCBIfam" id="TIGR03991">
    <property type="entry name" value="alt_bact_glmU"/>
    <property type="match status" value="1"/>
</dbReference>
<dbReference type="KEGG" id="gfl:GRFL_2946"/>
<dbReference type="SUPFAM" id="SSF51161">
    <property type="entry name" value="Trimeric LpxA-like enzymes"/>
    <property type="match status" value="1"/>
</dbReference>
<dbReference type="InterPro" id="IPR050065">
    <property type="entry name" value="GlmU-like"/>
</dbReference>
<dbReference type="GO" id="GO:0008879">
    <property type="term" value="F:glucose-1-phosphate thymidylyltransferase activity"/>
    <property type="evidence" value="ECO:0007669"/>
    <property type="project" value="UniProtKB-EC"/>
</dbReference>
<dbReference type="RefSeq" id="WP_083645301.1">
    <property type="nucleotide sequence ID" value="NZ_AMRU01000005.1"/>
</dbReference>
<reference evidence="1 2" key="1">
    <citation type="submission" date="2016-07" db="EMBL/GenBank/DDBJ databases">
        <title>Multi-omics approach to identify versatile polysaccharide utilization systems of a marine flavobacterium Gramella flava.</title>
        <authorList>
            <person name="Tang K."/>
        </authorList>
    </citation>
    <scope>NUCLEOTIDE SEQUENCE [LARGE SCALE GENOMIC DNA]</scope>
    <source>
        <strain evidence="1 2">JLT2011</strain>
    </source>
</reference>
<dbReference type="PANTHER" id="PTHR43584:SF9">
    <property type="entry name" value="TRANSFERASE HEXAPEPTIDE REPEAT CONTAINING PROTEIN"/>
    <property type="match status" value="1"/>
</dbReference>
<accession>A0A1L7I7V9</accession>
<dbReference type="InterPro" id="IPR011004">
    <property type="entry name" value="Trimer_LpxA-like_sf"/>
</dbReference>
<dbReference type="EMBL" id="CP016359">
    <property type="protein sequence ID" value="APU69670.1"/>
    <property type="molecule type" value="Genomic_DNA"/>
</dbReference>
<proteinExistence type="predicted"/>
<dbReference type="PANTHER" id="PTHR43584">
    <property type="entry name" value="NUCLEOTIDYL TRANSFERASE"/>
    <property type="match status" value="1"/>
</dbReference>
<sequence>MNYILFDGPSRNNLLPFTFTRPVAEIRVGILTIREKWQHVLETKLAIQTQDYLRGKWPAQKESSNIFIDASLCPDEDLIQAIQELKPGERLVQDAQVLVYFEETDSYKDVPYTREILQIQHTWDIFSKNAAAIEADFKLLTTGRTSQPIPQHVHAKNPESIFIEEGAEVEFCSLNASSGPIYIGKNAMVMEGTHIRGPFALGDHAIIKMGAKIYGPTTIGPNCKAGGEINNSVMFQNSNKGHDGFLGNSVLGEWCNLGADTNNSNLKNNYAEVRLWDYDKEGFSKTGLQFCGLIMGDHSKCAINTMFNTGTVIGVSANIFGSGFPRNFVPSFSWGGSAGMSVYKLDKVFETAELVLKRRNLELTDADKNILEHVFEETAKWRRF</sequence>
<name>A0A1L7I7V9_9FLAO</name>